<evidence type="ECO:0000313" key="3">
    <source>
        <dbReference type="EMBL" id="ETS74173.1"/>
    </source>
</evidence>
<dbReference type="PANTHER" id="PTHR10993">
    <property type="entry name" value="OCTANOYLTRANSFERASE"/>
    <property type="match status" value="1"/>
</dbReference>
<dbReference type="Pfam" id="PF21948">
    <property type="entry name" value="LplA-B_cat"/>
    <property type="match status" value="1"/>
</dbReference>
<evidence type="ECO:0000259" key="2">
    <source>
        <dbReference type="PROSITE" id="PS51733"/>
    </source>
</evidence>
<dbReference type="KEGG" id="pfy:PFICI_14039"/>
<evidence type="ECO:0000313" key="4">
    <source>
        <dbReference type="Proteomes" id="UP000030651"/>
    </source>
</evidence>
<feature type="region of interest" description="Disordered" evidence="1">
    <location>
        <begin position="41"/>
        <end position="82"/>
    </location>
</feature>
<proteinExistence type="predicted"/>
<name>W3WJX8_PESFW</name>
<gene>
    <name evidence="3" type="ORF">PFICI_14039</name>
</gene>
<accession>W3WJX8</accession>
<organism evidence="3 4">
    <name type="scientific">Pestalotiopsis fici (strain W106-1 / CGMCC3.15140)</name>
    <dbReference type="NCBI Taxonomy" id="1229662"/>
    <lineage>
        <taxon>Eukaryota</taxon>
        <taxon>Fungi</taxon>
        <taxon>Dikarya</taxon>
        <taxon>Ascomycota</taxon>
        <taxon>Pezizomycotina</taxon>
        <taxon>Sordariomycetes</taxon>
        <taxon>Xylariomycetidae</taxon>
        <taxon>Amphisphaeriales</taxon>
        <taxon>Sporocadaceae</taxon>
        <taxon>Pestalotiopsis</taxon>
    </lineage>
</organism>
<dbReference type="InterPro" id="IPR004143">
    <property type="entry name" value="BPL_LPL_catalytic"/>
</dbReference>
<sequence>MTLLQHIRIPSTAPRFPTYALAVELQTHLQRRLLEHKAAAAASASSSSTTTTTSVAPPPSLISFTPPPTYTLGRRQSGPLAPAEEQRLRAPLRVGPHSQYAPEVVSAPRGGLATYHGPGQLVFWPVIDLHSPHHRHFTVRDYACLLEKTTIAALARVTRRSGSELKGFTTDNPGVWVRHSASGLLRDTAAGAAPPTSNSPSAITTAEERKIAALGVHLRRHVTGLGVAVNINMPVRGPEASNPWSRIVACGLEDKGVTNLVAELYGADHGGEEHSYSATGQELQDELRQAWADEFTERLLVKTDSLRDYQDETLAAMITSFENRAQGLESGNGFNSGLEN</sequence>
<feature type="domain" description="BPL/LPL catalytic" evidence="2">
    <location>
        <begin position="55"/>
        <end position="295"/>
    </location>
</feature>
<dbReference type="FunCoup" id="W3WJX8">
    <property type="interactions" value="432"/>
</dbReference>
<dbReference type="GO" id="GO:0033819">
    <property type="term" value="F:lipoyl(octanoyl) transferase activity"/>
    <property type="evidence" value="ECO:0007669"/>
    <property type="project" value="TreeGrafter"/>
</dbReference>
<dbReference type="OMA" id="TEEPMWY"/>
<dbReference type="HOGENOM" id="CLU_035168_0_2_1"/>
<keyword evidence="4" id="KW-1185">Reference proteome</keyword>
<dbReference type="OrthoDB" id="19908at2759"/>
<feature type="compositionally biased region" description="Low complexity" evidence="1">
    <location>
        <begin position="41"/>
        <end position="54"/>
    </location>
</feature>
<dbReference type="PANTHER" id="PTHR10993:SF7">
    <property type="entry name" value="LIPOYLTRANSFERASE 2, MITOCHONDRIAL-RELATED"/>
    <property type="match status" value="1"/>
</dbReference>
<dbReference type="EMBL" id="KI912120">
    <property type="protein sequence ID" value="ETS74173.1"/>
    <property type="molecule type" value="Genomic_DNA"/>
</dbReference>
<dbReference type="SUPFAM" id="SSF55681">
    <property type="entry name" value="Class II aaRS and biotin synthetases"/>
    <property type="match status" value="1"/>
</dbReference>
<feature type="compositionally biased region" description="Pro residues" evidence="1">
    <location>
        <begin position="56"/>
        <end position="69"/>
    </location>
</feature>
<dbReference type="AlphaFoldDB" id="W3WJX8"/>
<dbReference type="Proteomes" id="UP000030651">
    <property type="component" value="Unassembled WGS sequence"/>
</dbReference>
<dbReference type="GeneID" id="19279052"/>
<dbReference type="PROSITE" id="PS51733">
    <property type="entry name" value="BPL_LPL_CATALYTIC"/>
    <property type="match status" value="1"/>
</dbReference>
<dbReference type="InParanoid" id="W3WJX8"/>
<dbReference type="InterPro" id="IPR045864">
    <property type="entry name" value="aa-tRNA-synth_II/BPL/LPL"/>
</dbReference>
<dbReference type="RefSeq" id="XP_007840811.1">
    <property type="nucleotide sequence ID" value="XM_007842620.1"/>
</dbReference>
<reference evidence="4" key="1">
    <citation type="journal article" date="2015" name="BMC Genomics">
        <title>Genomic and transcriptomic analysis of the endophytic fungus Pestalotiopsis fici reveals its lifestyle and high potential for synthesis of natural products.</title>
        <authorList>
            <person name="Wang X."/>
            <person name="Zhang X."/>
            <person name="Liu L."/>
            <person name="Xiang M."/>
            <person name="Wang W."/>
            <person name="Sun X."/>
            <person name="Che Y."/>
            <person name="Guo L."/>
            <person name="Liu G."/>
            <person name="Guo L."/>
            <person name="Wang C."/>
            <person name="Yin W.B."/>
            <person name="Stadler M."/>
            <person name="Zhang X."/>
            <person name="Liu X."/>
        </authorList>
    </citation>
    <scope>NUCLEOTIDE SEQUENCE [LARGE SCALE GENOMIC DNA]</scope>
    <source>
        <strain evidence="4">W106-1 / CGMCC3.15140</strain>
    </source>
</reference>
<dbReference type="eggNOG" id="KOG0325">
    <property type="taxonomic scope" value="Eukaryota"/>
</dbReference>
<protein>
    <recommendedName>
        <fullName evidence="2">BPL/LPL catalytic domain-containing protein</fullName>
    </recommendedName>
</protein>
<dbReference type="Gene3D" id="3.30.930.10">
    <property type="entry name" value="Bira Bifunctional Protein, Domain 2"/>
    <property type="match status" value="1"/>
</dbReference>
<evidence type="ECO:0000256" key="1">
    <source>
        <dbReference type="SAM" id="MobiDB-lite"/>
    </source>
</evidence>
<dbReference type="STRING" id="1229662.W3WJX8"/>
<dbReference type="GO" id="GO:0009249">
    <property type="term" value="P:protein lipoylation"/>
    <property type="evidence" value="ECO:0007669"/>
    <property type="project" value="TreeGrafter"/>
</dbReference>